<feature type="compositionally biased region" description="Acidic residues" evidence="8">
    <location>
        <begin position="515"/>
        <end position="524"/>
    </location>
</feature>
<organism evidence="11 12">
    <name type="scientific">Ancrocorticia populi</name>
    <dbReference type="NCBI Taxonomy" id="2175228"/>
    <lineage>
        <taxon>Bacteria</taxon>
        <taxon>Bacillati</taxon>
        <taxon>Actinomycetota</taxon>
        <taxon>Actinomycetes</taxon>
        <taxon>Actinomycetales</taxon>
        <taxon>Actinomycetaceae</taxon>
        <taxon>Ancrocorticia</taxon>
    </lineage>
</organism>
<accession>A0A2V1K789</accession>
<dbReference type="NCBIfam" id="NF009308">
    <property type="entry name" value="PRK12665.1"/>
    <property type="match status" value="1"/>
</dbReference>
<dbReference type="InterPro" id="IPR050586">
    <property type="entry name" value="CPA3_Na-H_Antiporter_D"/>
</dbReference>
<evidence type="ECO:0000256" key="2">
    <source>
        <dbReference type="ARBA" id="ARBA00005346"/>
    </source>
</evidence>
<dbReference type="Pfam" id="PF00361">
    <property type="entry name" value="Proton_antipo_M"/>
    <property type="match status" value="1"/>
</dbReference>
<evidence type="ECO:0000256" key="1">
    <source>
        <dbReference type="ARBA" id="ARBA00004651"/>
    </source>
</evidence>
<dbReference type="InterPro" id="IPR001750">
    <property type="entry name" value="ND/Mrp_TM"/>
</dbReference>
<keyword evidence="12" id="KW-1185">Reference proteome</keyword>
<feature type="transmembrane region" description="Helical" evidence="9">
    <location>
        <begin position="172"/>
        <end position="194"/>
    </location>
</feature>
<name>A0A2V1K789_9ACTO</name>
<comment type="caution">
    <text evidence="11">The sequence shown here is derived from an EMBL/GenBank/DDBJ whole genome shotgun (WGS) entry which is preliminary data.</text>
</comment>
<sequence length="548" mass="57364">MEETVNLNALLAVPVVLPMLGAGILLLLSAKRFRFLQFIATIGVLGVVLAAAIVMLINSLSGPIVLDMGGWAAPVGIVLVADRLSTLMLVTSVTVTLLVLLYSVFQGVADGDKGAPSAIYYPAFLLLSGGVSNAFLSGDLFNIYVGFELLLAASFVLITMGGTQERIRTGTVYVIVSLVSSMIFLIAIGLTYAAAGTVNLAQLALRLPELDPGIQMILQVMLLIGFAIKAAIFPLSAWLPDSYPTASAPVTAVFAGLLTKVGIYAIIRTQTLLFPDGRLNDVIAGFAIAAMIVGILGAVAQKDIKRLLSFTLVSHMGYMVWGVALGSTGGFSSTVFYAVHHITVQTTLFLVVGLIERRGGTTSMNKLGSLAAATPVIAALYLIPALNLAGVPPMSGFLGKLGLMEASAQRGTGLDWLLIGTGIVTSILTLYAVMRVWNMVFWQEPPEPLPENDCPKGMIGVAGALVAITLGLSVIANPLRHFTDDAASELLARAPYIAAVLPNEGERGGGISPEVTEESTEEPTPDPSVAPTIEPTEQATTPEGGTDE</sequence>
<dbReference type="GO" id="GO:0005886">
    <property type="term" value="C:plasma membrane"/>
    <property type="evidence" value="ECO:0007669"/>
    <property type="project" value="UniProtKB-SubCell"/>
</dbReference>
<evidence type="ECO:0000313" key="11">
    <source>
        <dbReference type="EMBL" id="PWF26162.1"/>
    </source>
</evidence>
<feature type="transmembrane region" description="Helical" evidence="9">
    <location>
        <begin position="246"/>
        <end position="267"/>
    </location>
</feature>
<proteinExistence type="inferred from homology"/>
<evidence type="ECO:0000256" key="6">
    <source>
        <dbReference type="ARBA" id="ARBA00023136"/>
    </source>
</evidence>
<evidence type="ECO:0000256" key="4">
    <source>
        <dbReference type="ARBA" id="ARBA00022692"/>
    </source>
</evidence>
<feature type="transmembrane region" description="Helical" evidence="9">
    <location>
        <begin position="367"/>
        <end position="389"/>
    </location>
</feature>
<feature type="transmembrane region" description="Helical" evidence="9">
    <location>
        <begin position="6"/>
        <end position="28"/>
    </location>
</feature>
<dbReference type="OrthoDB" id="9768329at2"/>
<dbReference type="EMBL" id="QETB01000004">
    <property type="protein sequence ID" value="PWF26162.1"/>
    <property type="molecule type" value="Genomic_DNA"/>
</dbReference>
<evidence type="ECO:0000256" key="5">
    <source>
        <dbReference type="ARBA" id="ARBA00022989"/>
    </source>
</evidence>
<keyword evidence="3" id="KW-1003">Cell membrane</keyword>
<keyword evidence="6 9" id="KW-0472">Membrane</keyword>
<evidence type="ECO:0000256" key="8">
    <source>
        <dbReference type="SAM" id="MobiDB-lite"/>
    </source>
</evidence>
<evidence type="ECO:0000256" key="7">
    <source>
        <dbReference type="RuleBase" id="RU000320"/>
    </source>
</evidence>
<feature type="transmembrane region" description="Helical" evidence="9">
    <location>
        <begin position="307"/>
        <end position="329"/>
    </location>
</feature>
<feature type="transmembrane region" description="Helical" evidence="9">
    <location>
        <begin position="416"/>
        <end position="437"/>
    </location>
</feature>
<keyword evidence="4 7" id="KW-0812">Transmembrane</keyword>
<feature type="transmembrane region" description="Helical" evidence="9">
    <location>
        <begin position="335"/>
        <end position="355"/>
    </location>
</feature>
<protein>
    <submittedName>
        <fullName evidence="11">Na+/H+ antiporter subunit D</fullName>
    </submittedName>
</protein>
<evidence type="ECO:0000259" key="10">
    <source>
        <dbReference type="Pfam" id="PF00361"/>
    </source>
</evidence>
<evidence type="ECO:0000256" key="3">
    <source>
        <dbReference type="ARBA" id="ARBA00022475"/>
    </source>
</evidence>
<feature type="transmembrane region" description="Helical" evidence="9">
    <location>
        <begin position="141"/>
        <end position="160"/>
    </location>
</feature>
<comment type="subcellular location">
    <subcellularLocation>
        <location evidence="1">Cell membrane</location>
        <topology evidence="1">Multi-pass membrane protein</topology>
    </subcellularLocation>
    <subcellularLocation>
        <location evidence="7">Membrane</location>
        <topology evidence="7">Multi-pass membrane protein</topology>
    </subcellularLocation>
</comment>
<dbReference type="GO" id="GO:0042773">
    <property type="term" value="P:ATP synthesis coupled electron transport"/>
    <property type="evidence" value="ECO:0007669"/>
    <property type="project" value="InterPro"/>
</dbReference>
<feature type="domain" description="NADH:quinone oxidoreductase/Mrp antiporter transmembrane" evidence="10">
    <location>
        <begin position="137"/>
        <end position="426"/>
    </location>
</feature>
<comment type="similarity">
    <text evidence="2">Belongs to the CPA3 antiporters (TC 2.A.63) subunit D family.</text>
</comment>
<dbReference type="AlphaFoldDB" id="A0A2V1K789"/>
<dbReference type="RefSeq" id="WP_109093989.1">
    <property type="nucleotide sequence ID" value="NZ_CAMELQ010000070.1"/>
</dbReference>
<dbReference type="PANTHER" id="PTHR42703:SF1">
    <property type="entry name" value="NA(+)_H(+) ANTIPORTER SUBUNIT D1"/>
    <property type="match status" value="1"/>
</dbReference>
<feature type="transmembrane region" description="Helical" evidence="9">
    <location>
        <begin position="35"/>
        <end position="57"/>
    </location>
</feature>
<dbReference type="PANTHER" id="PTHR42703">
    <property type="entry name" value="NADH DEHYDROGENASE"/>
    <property type="match status" value="1"/>
</dbReference>
<feature type="transmembrane region" description="Helical" evidence="9">
    <location>
        <begin position="282"/>
        <end position="300"/>
    </location>
</feature>
<dbReference type="GO" id="GO:0008137">
    <property type="term" value="F:NADH dehydrogenase (ubiquinone) activity"/>
    <property type="evidence" value="ECO:0007669"/>
    <property type="project" value="InterPro"/>
</dbReference>
<feature type="transmembrane region" description="Helical" evidence="9">
    <location>
        <begin position="214"/>
        <end position="239"/>
    </location>
</feature>
<evidence type="ECO:0000313" key="12">
    <source>
        <dbReference type="Proteomes" id="UP000245283"/>
    </source>
</evidence>
<dbReference type="Proteomes" id="UP000245283">
    <property type="component" value="Unassembled WGS sequence"/>
</dbReference>
<reference evidence="12" key="1">
    <citation type="submission" date="2018-05" db="EMBL/GenBank/DDBJ databases">
        <authorList>
            <person name="Li Y."/>
        </authorList>
    </citation>
    <scope>NUCLEOTIDE SEQUENCE [LARGE SCALE GENOMIC DNA]</scope>
    <source>
        <strain evidence="12">sk1b4</strain>
    </source>
</reference>
<feature type="compositionally biased region" description="Polar residues" evidence="8">
    <location>
        <begin position="535"/>
        <end position="548"/>
    </location>
</feature>
<evidence type="ECO:0000256" key="9">
    <source>
        <dbReference type="SAM" id="Phobius"/>
    </source>
</evidence>
<gene>
    <name evidence="11" type="ORF">DD236_08795</name>
</gene>
<feature type="transmembrane region" description="Helical" evidence="9">
    <location>
        <begin position="117"/>
        <end position="135"/>
    </location>
</feature>
<feature type="region of interest" description="Disordered" evidence="8">
    <location>
        <begin position="503"/>
        <end position="548"/>
    </location>
</feature>
<feature type="transmembrane region" description="Helical" evidence="9">
    <location>
        <begin position="84"/>
        <end position="105"/>
    </location>
</feature>
<dbReference type="PRINTS" id="PR01437">
    <property type="entry name" value="NUOXDRDTASE4"/>
</dbReference>
<keyword evidence="5 9" id="KW-1133">Transmembrane helix</keyword>
<dbReference type="InterPro" id="IPR003918">
    <property type="entry name" value="NADH_UbQ_OxRdtase"/>
</dbReference>